<organism evidence="2 3">
    <name type="scientific">Streptococcus saliviloxodontae</name>
    <dbReference type="NCBI Taxonomy" id="1349416"/>
    <lineage>
        <taxon>Bacteria</taxon>
        <taxon>Bacillati</taxon>
        <taxon>Bacillota</taxon>
        <taxon>Bacilli</taxon>
        <taxon>Lactobacillales</taxon>
        <taxon>Streptococcaceae</taxon>
        <taxon>Streptococcus</taxon>
    </lineage>
</organism>
<keyword evidence="3" id="KW-1185">Reference proteome</keyword>
<dbReference type="Proteomes" id="UP000809081">
    <property type="component" value="Unassembled WGS sequence"/>
</dbReference>
<keyword evidence="1" id="KW-0808">Transferase</keyword>
<proteinExistence type="predicted"/>
<dbReference type="RefSeq" id="WP_205016880.1">
    <property type="nucleotide sequence ID" value="NZ_JAFBEI010000013.1"/>
</dbReference>
<evidence type="ECO:0000313" key="3">
    <source>
        <dbReference type="Proteomes" id="UP000809081"/>
    </source>
</evidence>
<gene>
    <name evidence="2" type="ORF">JOC31_000796</name>
</gene>
<comment type="caution">
    <text evidence="2">The sequence shown here is derived from an EMBL/GenBank/DDBJ whole genome shotgun (WGS) entry which is preliminary data.</text>
</comment>
<dbReference type="Pfam" id="PF04488">
    <property type="entry name" value="Gly_transf_sug"/>
    <property type="match status" value="1"/>
</dbReference>
<dbReference type="InterPro" id="IPR029044">
    <property type="entry name" value="Nucleotide-diphossugar_trans"/>
</dbReference>
<dbReference type="Gene3D" id="3.90.550.20">
    <property type="match status" value="1"/>
</dbReference>
<dbReference type="EMBL" id="JAFBEI010000013">
    <property type="protein sequence ID" value="MBM7635977.1"/>
    <property type="molecule type" value="Genomic_DNA"/>
</dbReference>
<evidence type="ECO:0000256" key="1">
    <source>
        <dbReference type="ARBA" id="ARBA00022679"/>
    </source>
</evidence>
<dbReference type="PANTHER" id="PTHR32385">
    <property type="entry name" value="MANNOSYL PHOSPHORYLINOSITOL CERAMIDE SYNTHASE"/>
    <property type="match status" value="1"/>
</dbReference>
<accession>A0ABS2PKM4</accession>
<evidence type="ECO:0000313" key="2">
    <source>
        <dbReference type="EMBL" id="MBM7635977.1"/>
    </source>
</evidence>
<dbReference type="InterPro" id="IPR051706">
    <property type="entry name" value="Glycosyltransferase_domain"/>
</dbReference>
<dbReference type="SUPFAM" id="SSF53448">
    <property type="entry name" value="Nucleotide-diphospho-sugar transferases"/>
    <property type="match status" value="1"/>
</dbReference>
<dbReference type="PANTHER" id="PTHR32385:SF15">
    <property type="entry name" value="INOSITOL PHOSPHOCERAMIDE MANNOSYLTRANSFERASE 1"/>
    <property type="match status" value="1"/>
</dbReference>
<dbReference type="InterPro" id="IPR007577">
    <property type="entry name" value="GlycoTrfase_DXD_sugar-bd_CS"/>
</dbReference>
<name>A0ABS2PKM4_9STRE</name>
<evidence type="ECO:0008006" key="4">
    <source>
        <dbReference type="Google" id="ProtNLM"/>
    </source>
</evidence>
<reference evidence="2 3" key="1">
    <citation type="submission" date="2021-01" db="EMBL/GenBank/DDBJ databases">
        <title>Genomic Encyclopedia of Type Strains, Phase IV (KMG-IV): sequencing the most valuable type-strain genomes for metagenomic binning, comparative biology and taxonomic classification.</title>
        <authorList>
            <person name="Goeker M."/>
        </authorList>
    </citation>
    <scope>NUCLEOTIDE SEQUENCE [LARGE SCALE GENOMIC DNA]</scope>
    <source>
        <strain evidence="2 3">DSM 27513</strain>
    </source>
</reference>
<protein>
    <recommendedName>
        <fullName evidence="4">Glycosyl transferase</fullName>
    </recommendedName>
</protein>
<sequence>MIPKKIHYCWFGKKELPDSVEKCIASWRRYCPDYEIIRWDETNFDVDSLPFTKQAYDNKKYAYVSDYARLHIIYREGGIYLDTDVELIKSLDDLLSLDGFLGLEEISRVNTGLGFGMVAGHPFLEQNMSFYHSWTPENNFPTCVTVTSSLLEGLGLLPQDTKQEIDGVVILPTDYLCPRSYFGNPDRFTDNTYSIHHYDETWLSRKDKLLIYYYDHLQSTMIGKIVSGIKKGLSACKRQLEKK</sequence>